<keyword evidence="4 6" id="KW-1133">Transmembrane helix</keyword>
<name>A0A846QSH7_9BACT</name>
<dbReference type="RefSeq" id="WP_167941467.1">
    <property type="nucleotide sequence ID" value="NZ_JAATJA010000002.1"/>
</dbReference>
<feature type="transmembrane region" description="Helical" evidence="6">
    <location>
        <begin position="12"/>
        <end position="29"/>
    </location>
</feature>
<dbReference type="InterPro" id="IPR032816">
    <property type="entry name" value="VTT_dom"/>
</dbReference>
<feature type="transmembrane region" description="Helical" evidence="6">
    <location>
        <begin position="136"/>
        <end position="156"/>
    </location>
</feature>
<dbReference type="PANTHER" id="PTHR12677:SF59">
    <property type="entry name" value="GOLGI APPARATUS MEMBRANE PROTEIN TVP38-RELATED"/>
    <property type="match status" value="1"/>
</dbReference>
<comment type="subcellular location">
    <subcellularLocation>
        <location evidence="1 6">Cell membrane</location>
        <topology evidence="1 6">Multi-pass membrane protein</topology>
    </subcellularLocation>
</comment>
<organism evidence="8 9">
    <name type="scientific">Desulfobaculum xiamenense</name>
    <dbReference type="NCBI Taxonomy" id="995050"/>
    <lineage>
        <taxon>Bacteria</taxon>
        <taxon>Pseudomonadati</taxon>
        <taxon>Thermodesulfobacteriota</taxon>
        <taxon>Desulfovibrionia</taxon>
        <taxon>Desulfovibrionales</taxon>
        <taxon>Desulfovibrionaceae</taxon>
        <taxon>Desulfobaculum</taxon>
    </lineage>
</organism>
<dbReference type="GO" id="GO:0005886">
    <property type="term" value="C:plasma membrane"/>
    <property type="evidence" value="ECO:0007669"/>
    <property type="project" value="UniProtKB-SubCell"/>
</dbReference>
<dbReference type="PANTHER" id="PTHR12677">
    <property type="entry name" value="GOLGI APPARATUS MEMBRANE PROTEIN TVP38-RELATED"/>
    <property type="match status" value="1"/>
</dbReference>
<reference evidence="8 9" key="1">
    <citation type="submission" date="2020-03" db="EMBL/GenBank/DDBJ databases">
        <title>Genomic Encyclopedia of Type Strains, Phase IV (KMG-IV): sequencing the most valuable type-strain genomes for metagenomic binning, comparative biology and taxonomic classification.</title>
        <authorList>
            <person name="Goeker M."/>
        </authorList>
    </citation>
    <scope>NUCLEOTIDE SEQUENCE [LARGE SCALE GENOMIC DNA]</scope>
    <source>
        <strain evidence="8 9">DSM 24233</strain>
    </source>
</reference>
<feature type="domain" description="VTT" evidence="7">
    <location>
        <begin position="67"/>
        <end position="183"/>
    </location>
</feature>
<keyword evidence="2 6" id="KW-1003">Cell membrane</keyword>
<feature type="transmembrane region" description="Helical" evidence="6">
    <location>
        <begin position="163"/>
        <end position="185"/>
    </location>
</feature>
<comment type="similarity">
    <text evidence="6">Belongs to the TVP38/TMEM64 family.</text>
</comment>
<keyword evidence="5 6" id="KW-0472">Membrane</keyword>
<evidence type="ECO:0000256" key="2">
    <source>
        <dbReference type="ARBA" id="ARBA00022475"/>
    </source>
</evidence>
<dbReference type="AlphaFoldDB" id="A0A846QSH7"/>
<evidence type="ECO:0000256" key="5">
    <source>
        <dbReference type="ARBA" id="ARBA00023136"/>
    </source>
</evidence>
<evidence type="ECO:0000259" key="7">
    <source>
        <dbReference type="Pfam" id="PF09335"/>
    </source>
</evidence>
<dbReference type="InterPro" id="IPR015414">
    <property type="entry name" value="TMEM64"/>
</dbReference>
<feature type="transmembrane region" description="Helical" evidence="6">
    <location>
        <begin position="191"/>
        <end position="211"/>
    </location>
</feature>
<comment type="caution">
    <text evidence="8">The sequence shown here is derived from an EMBL/GenBank/DDBJ whole genome shotgun (WGS) entry which is preliminary data.</text>
</comment>
<feature type="transmembrane region" description="Helical" evidence="6">
    <location>
        <begin position="79"/>
        <end position="104"/>
    </location>
</feature>
<sequence>MDRKQARAYFKGFVMLAVLVAAGALLNAMDLGGTMDERWIDTHIRGHGAAGLGMFTLAAALFTAVGLPRQVVSFLGGYAFGFVTGTALGTLGTAIGCAMAFFYARLFGRSFVARRFGHRIRKVDEFLRGNTFSTTLVIRFMPVGSNLLTNLLAGVSGVRATPYLAGSALGFIPQTLIFALLGSGFNVDPALRITLSVVLFVASTWIGFRLYRSRRGASVMNNDE</sequence>
<feature type="transmembrane region" description="Helical" evidence="6">
    <location>
        <begin position="49"/>
        <end position="67"/>
    </location>
</feature>
<dbReference type="EMBL" id="JAATJA010000002">
    <property type="protein sequence ID" value="NJB68395.1"/>
    <property type="molecule type" value="Genomic_DNA"/>
</dbReference>
<evidence type="ECO:0000256" key="4">
    <source>
        <dbReference type="ARBA" id="ARBA00022989"/>
    </source>
</evidence>
<evidence type="ECO:0000256" key="1">
    <source>
        <dbReference type="ARBA" id="ARBA00004651"/>
    </source>
</evidence>
<evidence type="ECO:0000256" key="6">
    <source>
        <dbReference type="RuleBase" id="RU366058"/>
    </source>
</evidence>
<evidence type="ECO:0000313" key="8">
    <source>
        <dbReference type="EMBL" id="NJB68395.1"/>
    </source>
</evidence>
<keyword evidence="9" id="KW-1185">Reference proteome</keyword>
<proteinExistence type="inferred from homology"/>
<dbReference type="Pfam" id="PF09335">
    <property type="entry name" value="VTT_dom"/>
    <property type="match status" value="1"/>
</dbReference>
<protein>
    <recommendedName>
        <fullName evidence="6">TVP38/TMEM64 family membrane protein</fullName>
    </recommendedName>
</protein>
<evidence type="ECO:0000313" key="9">
    <source>
        <dbReference type="Proteomes" id="UP000580856"/>
    </source>
</evidence>
<accession>A0A846QSH7</accession>
<dbReference type="Proteomes" id="UP000580856">
    <property type="component" value="Unassembled WGS sequence"/>
</dbReference>
<evidence type="ECO:0000256" key="3">
    <source>
        <dbReference type="ARBA" id="ARBA00022692"/>
    </source>
</evidence>
<keyword evidence="3 6" id="KW-0812">Transmembrane</keyword>
<gene>
    <name evidence="8" type="ORF">GGQ74_002068</name>
</gene>